<dbReference type="OrthoDB" id="71455at2"/>
<dbReference type="RefSeq" id="WP_103310937.1">
    <property type="nucleotide sequence ID" value="NZ_PPPD01000001.1"/>
</dbReference>
<dbReference type="EMBL" id="PPPD01000001">
    <property type="protein sequence ID" value="PNY80775.1"/>
    <property type="molecule type" value="Genomic_DNA"/>
</dbReference>
<dbReference type="NCBIfam" id="TIGR02532">
    <property type="entry name" value="IV_pilin_GFxxxE"/>
    <property type="match status" value="1"/>
</dbReference>
<gene>
    <name evidence="6" type="ORF">CVO96_04785</name>
</gene>
<evidence type="ECO:0000256" key="2">
    <source>
        <dbReference type="ARBA" id="ARBA00004418"/>
    </source>
</evidence>
<reference evidence="6 7" key="1">
    <citation type="submission" date="2018-01" db="EMBL/GenBank/DDBJ databases">
        <title>Deinococcus koreensis sp. nov., a radiation-resistant bacterium isolated from river water.</title>
        <authorList>
            <person name="Choi A."/>
        </authorList>
    </citation>
    <scope>NUCLEOTIDE SEQUENCE [LARGE SCALE GENOMIC DNA]</scope>
    <source>
        <strain evidence="6 7">SJW1-2</strain>
    </source>
</reference>
<comment type="caution">
    <text evidence="6">The sequence shown here is derived from an EMBL/GenBank/DDBJ whole genome shotgun (WGS) entry which is preliminary data.</text>
</comment>
<keyword evidence="5" id="KW-0812">Transmembrane</keyword>
<evidence type="ECO:0000256" key="5">
    <source>
        <dbReference type="SAM" id="Phobius"/>
    </source>
</evidence>
<evidence type="ECO:0000256" key="4">
    <source>
        <dbReference type="ARBA" id="ARBA00023237"/>
    </source>
</evidence>
<evidence type="ECO:0000313" key="7">
    <source>
        <dbReference type="Proteomes" id="UP000236379"/>
    </source>
</evidence>
<protein>
    <recommendedName>
        <fullName evidence="8">Prepilin-type cleavage/methylation domain-containing protein</fullName>
    </recommendedName>
</protein>
<proteinExistence type="predicted"/>
<comment type="subcellular location">
    <subcellularLocation>
        <location evidence="1">Cell outer membrane</location>
        <topology evidence="1">Single-pass membrane protein</topology>
    </subcellularLocation>
    <subcellularLocation>
        <location evidence="2">Periplasm</location>
    </subcellularLocation>
</comment>
<dbReference type="GO" id="GO:0042597">
    <property type="term" value="C:periplasmic space"/>
    <property type="evidence" value="ECO:0007669"/>
    <property type="project" value="UniProtKB-SubCell"/>
</dbReference>
<keyword evidence="5" id="KW-0472">Membrane</keyword>
<feature type="transmembrane region" description="Helical" evidence="5">
    <location>
        <begin position="12"/>
        <end position="36"/>
    </location>
</feature>
<dbReference type="SUPFAM" id="SSF54523">
    <property type="entry name" value="Pili subunits"/>
    <property type="match status" value="1"/>
</dbReference>
<dbReference type="Pfam" id="PF07963">
    <property type="entry name" value="N_methyl"/>
    <property type="match status" value="1"/>
</dbReference>
<evidence type="ECO:0000256" key="1">
    <source>
        <dbReference type="ARBA" id="ARBA00004203"/>
    </source>
</evidence>
<dbReference type="AlphaFoldDB" id="A0A2K3UW67"/>
<dbReference type="Proteomes" id="UP000236379">
    <property type="component" value="Unassembled WGS sequence"/>
</dbReference>
<dbReference type="GO" id="GO:0009279">
    <property type="term" value="C:cell outer membrane"/>
    <property type="evidence" value="ECO:0007669"/>
    <property type="project" value="UniProtKB-SubCell"/>
</dbReference>
<evidence type="ECO:0000313" key="6">
    <source>
        <dbReference type="EMBL" id="PNY80775.1"/>
    </source>
</evidence>
<keyword evidence="5" id="KW-1133">Transmembrane helix</keyword>
<accession>A0A2K3UW67</accession>
<organism evidence="6 7">
    <name type="scientific">Deinococcus koreensis</name>
    <dbReference type="NCBI Taxonomy" id="2054903"/>
    <lineage>
        <taxon>Bacteria</taxon>
        <taxon>Thermotogati</taxon>
        <taxon>Deinococcota</taxon>
        <taxon>Deinococci</taxon>
        <taxon>Deinococcales</taxon>
        <taxon>Deinococcaceae</taxon>
        <taxon>Deinococcus</taxon>
    </lineage>
</organism>
<sequence>MARPTDFQARAGFTIIEVIVTIALLSVIVLVVLTPLTGFFGLTRRSNQQVDATQATQRALETIRGEWLNLGRYDQACITLPLPATTPPLQVEVTNLDPDGQPLGAAPWRVDCTAGTLLSPPDTSPLRRVQVTRQDSSGRVLSQLSVLVDRP</sequence>
<evidence type="ECO:0000256" key="3">
    <source>
        <dbReference type="ARBA" id="ARBA00022764"/>
    </source>
</evidence>
<dbReference type="InterPro" id="IPR012902">
    <property type="entry name" value="N_methyl_site"/>
</dbReference>
<name>A0A2K3UW67_9DEIO</name>
<keyword evidence="4" id="KW-0998">Cell outer membrane</keyword>
<keyword evidence="7" id="KW-1185">Reference proteome</keyword>
<evidence type="ECO:0008006" key="8">
    <source>
        <dbReference type="Google" id="ProtNLM"/>
    </source>
</evidence>
<keyword evidence="3" id="KW-0574">Periplasm</keyword>
<dbReference type="InterPro" id="IPR045584">
    <property type="entry name" value="Pilin-like"/>
</dbReference>